<organism evidence="1 2">
    <name type="scientific">Citrus sinensis</name>
    <name type="common">Sweet orange</name>
    <name type="synonym">Citrus aurantium var. sinensis</name>
    <dbReference type="NCBI Taxonomy" id="2711"/>
    <lineage>
        <taxon>Eukaryota</taxon>
        <taxon>Viridiplantae</taxon>
        <taxon>Streptophyta</taxon>
        <taxon>Embryophyta</taxon>
        <taxon>Tracheophyta</taxon>
        <taxon>Spermatophyta</taxon>
        <taxon>Magnoliopsida</taxon>
        <taxon>eudicotyledons</taxon>
        <taxon>Gunneridae</taxon>
        <taxon>Pentapetalae</taxon>
        <taxon>rosids</taxon>
        <taxon>malvids</taxon>
        <taxon>Sapindales</taxon>
        <taxon>Rutaceae</taxon>
        <taxon>Aurantioideae</taxon>
        <taxon>Citrus</taxon>
    </lineage>
</organism>
<gene>
    <name evidence="1" type="ORF">KPL71_015482</name>
</gene>
<sequence length="1263" mass="140458">MECNKDEAIKAKQVAENKIRTGDFAGALRFAHKAQRLYPELDNVSQILTVCEVHCSAQNQTLGSEKDWYGILQIERSADEATIKKQYRKLALLLHPDKNKFAGAEAAFKLIGEAHRVLSDSTRRSTYDLKCRTTVRSSAPKTQPQSAQWNSFVKKQNGPASSFPRGPLQSGAANTVPKTPSQFTGSHPIENAQTTAFWTSCSNCGMRYQYYRTFVNKVLRCQNCQQCFTAFDLGTQGMPPGFPWHQFHSYNGVPNPAMQNGFPNPGPSKVASQNNCGKPSGRNFFKRFDPVSNAGNASQAGGSSKTQEKVGGRANLKEDAGMPKPNLANGMESGRTPKPNVEKPNVVGTSRNSTRKRKRKSVIESDESSEEVDVEVQEKDSNFSSQNFAPDAGQQLRRSSRQRQNILYNENINDGDFFSSPKRSKGSKPDRSGEEELQEAGDHGGVSKYGTSSERELKQKASSIEESMPNKKSNTREHKAEGKEADISACDNGSTRNPEIIEYPDPDFNDFDKIREENCFAVNQTWAIYDPCDGMPRFHARIKKVFSPHFRLQITWLEPNPDDESEKAWCDVELPIGCGKFINGKTEDTEDRLMFSHQKSSIRSVGRRSFLIYPKVGETWAIFSDWDIKWGSDPEKHRPPYQYEFVEVLTDFDENVGIGVAYLGKVNGFVSLFKQTAHHGVISFSIAPAHMYKFSHQIPSYKMTGKEREGVPVGSFEFDPASLPTSVNKLDDPDDVQMEKENLVSKSSGLSPASAKGKEKPTMDSKKTSLPKRPDSDPEGEHLMPGRSATGSNRGMPNCNQVDAGQCINDKGCSEADERIKTCKKQTIVCAIDALRLRRSPRDLGKKKDQLNVSQCEVREEVYKHSDAKKVKKQSSILHFMGSVSSSHYNEKMHLHKKGGSSTSVKESYNAPSSPSTVHKIADAVCYDFKAERSEDKFEFGQIWALYSDVDGMPRNYAQVKRIETSDFRLHVVPLEACSPSNALNQPVCCGTFIVNGKTKVIERSAFSHQVKADAIGENRFEIYPRKGQVWAVYKKGNSELSVSDWLKHERDIVEILEDREQNIKVAILSSVNGYKSVYRIPRSQRSKTRFVDIPQADLSRFSHQIPAFHFTREKSYQLSGCWNLDPLAIPGATSGGITICNLSIPQVVLVPVALGPGLNTYAKTVVIFLRPVMSFVAAVPHCVLVALLQSIELVLGSQYVTRNNRAHFGTLFVSPHFSTLSQAVLPPCSVVAMAVMGLCVASSSQGSGSRVRDLTNLGYIWD</sequence>
<dbReference type="EMBL" id="CM039174">
    <property type="protein sequence ID" value="KAH9754564.1"/>
    <property type="molecule type" value="Genomic_DNA"/>
</dbReference>
<keyword evidence="2" id="KW-1185">Reference proteome</keyword>
<evidence type="ECO:0000313" key="1">
    <source>
        <dbReference type="EMBL" id="KAH9754564.1"/>
    </source>
</evidence>
<accession>A0ACB8KJR7</accession>
<dbReference type="Proteomes" id="UP000829398">
    <property type="component" value="Chromosome 5"/>
</dbReference>
<protein>
    <submittedName>
        <fullName evidence="1">J domain-containing protein</fullName>
    </submittedName>
</protein>
<comment type="caution">
    <text evidence="1">The sequence shown here is derived from an EMBL/GenBank/DDBJ whole genome shotgun (WGS) entry which is preliminary data.</text>
</comment>
<evidence type="ECO:0000313" key="2">
    <source>
        <dbReference type="Proteomes" id="UP000829398"/>
    </source>
</evidence>
<proteinExistence type="predicted"/>
<reference evidence="2" key="1">
    <citation type="journal article" date="2023" name="Hortic. Res.">
        <title>A chromosome-level phased genome enabling allele-level studies in sweet orange: a case study on citrus Huanglongbing tolerance.</title>
        <authorList>
            <person name="Wu B."/>
            <person name="Yu Q."/>
            <person name="Deng Z."/>
            <person name="Duan Y."/>
            <person name="Luo F."/>
            <person name="Gmitter F. Jr."/>
        </authorList>
    </citation>
    <scope>NUCLEOTIDE SEQUENCE [LARGE SCALE GENOMIC DNA]</scope>
    <source>
        <strain evidence="2">cv. Valencia</strain>
    </source>
</reference>
<name>A0ACB8KJR7_CITSI</name>